<dbReference type="eggNOG" id="ENOG502QVYJ">
    <property type="taxonomic scope" value="Eukaryota"/>
</dbReference>
<keyword evidence="1" id="KW-0479">Metal-binding</keyword>
<keyword evidence="2" id="KW-0805">Transcription regulation</keyword>
<dbReference type="SMART" id="SM00066">
    <property type="entry name" value="GAL4"/>
    <property type="match status" value="1"/>
</dbReference>
<dbReference type="PROSITE" id="PS00463">
    <property type="entry name" value="ZN2_CY6_FUNGAL_1"/>
    <property type="match status" value="1"/>
</dbReference>
<dbReference type="PANTHER" id="PTHR47424:SF6">
    <property type="entry name" value="PROLINE UTILIZATION TRANS-ACTIVATOR"/>
    <property type="match status" value="1"/>
</dbReference>
<feature type="compositionally biased region" description="Acidic residues" evidence="5">
    <location>
        <begin position="160"/>
        <end position="171"/>
    </location>
</feature>
<evidence type="ECO:0000256" key="4">
    <source>
        <dbReference type="ARBA" id="ARBA00023242"/>
    </source>
</evidence>
<dbReference type="Proteomes" id="UP000002258">
    <property type="component" value="Chromosome 1"/>
</dbReference>
<dbReference type="GeneID" id="4851379"/>
<dbReference type="STRING" id="322104.A3GGI0"/>
<dbReference type="Pfam" id="PF00172">
    <property type="entry name" value="Zn_clus"/>
    <property type="match status" value="1"/>
</dbReference>
<dbReference type="AlphaFoldDB" id="A3GGI0"/>
<accession>A3GGI0</accession>
<dbReference type="Gene3D" id="4.10.240.10">
    <property type="entry name" value="Zn(2)-C6 fungal-type DNA-binding domain"/>
    <property type="match status" value="1"/>
</dbReference>
<feature type="domain" description="Zn(2)-C6 fungal-type" evidence="6">
    <location>
        <begin position="31"/>
        <end position="60"/>
    </location>
</feature>
<dbReference type="InterPro" id="IPR051127">
    <property type="entry name" value="Fungal_SecMet_Regulators"/>
</dbReference>
<dbReference type="RefSeq" id="XP_001387958.2">
    <property type="nucleotide sequence ID" value="XM_001387921.1"/>
</dbReference>
<sequence>MEILMEPKRKKTPIIISSVLEPERRKKVTKACDYCKKRKYKCSGKSPCYLCEKKKIECKFSIVDKRTTKVKKKKGGISKSTNSHPDGIAASSSEIAADALVQSNSYVDSAPDGSSSKDNLGSKPKAAYIPKSLQPLLSFPLGEDGETVSDDEGGYSKPMDDDEDMPEEDQNGIESLSNNYGKSSRLLFDSAGNLRYIGESSPLSLLFECRNIFLSTIGSCEFTSDPQGVNIIDEPGKIKNGIPVQLPKREHCNILVKFFESNVNSTWYVFNMRYFKEYIVDYIYDNPIRARPEKLVLLHLVLALGLLYAETSKSFLIEDLESSSINSLAFFESGCNLMRNTVDDGKLWLSEAYLLIYFYYQSTSKRSTSWIMLGTAIRNAQALGLHRKFINESFRDREYIMHRRKLWRSLYVCDRSSSILLGRPLLIGDYDWDDFDNVDLIDYEDKINHDKNIYCLIEIAKVCKINGKIVHNFYLDGMISPARAEKLAIELKLWSINLPKELQIDRILRGTNSEVSSDKFALLLLHLSQLYGIMLLSKPFFMYIAFKSNIANNSGGSVPPRRNRHEATMVNFCKASVKSSVLTIQLINLYRERHPQRIESYTTVNCCFMAALILGLSILHRKNNPEFQDEYNIALLMETLNTAKIILSFYGPINATSQRFYKIVGKMQRSLEAAYGDMEHMISSSVSSPNNIRDGIFSTPSAAPLNIAALQNHSLRGGNASDLEALMNFQQFFVPSASKAGGINEDFATQSTTSSAAGEPLEAFMYNMGTNDILFDGNI</sequence>
<dbReference type="PANTHER" id="PTHR47424">
    <property type="entry name" value="REGULATORY PROTEIN GAL4"/>
    <property type="match status" value="1"/>
</dbReference>
<feature type="region of interest" description="Disordered" evidence="5">
    <location>
        <begin position="71"/>
        <end position="91"/>
    </location>
</feature>
<dbReference type="OrthoDB" id="3364175at2759"/>
<dbReference type="CDD" id="cd12148">
    <property type="entry name" value="fungal_TF_MHR"/>
    <property type="match status" value="1"/>
</dbReference>
<keyword evidence="3" id="KW-0804">Transcription</keyword>
<dbReference type="InterPro" id="IPR036864">
    <property type="entry name" value="Zn2-C6_fun-type_DNA-bd_sf"/>
</dbReference>
<dbReference type="GO" id="GO:0006351">
    <property type="term" value="P:DNA-templated transcription"/>
    <property type="evidence" value="ECO:0007669"/>
    <property type="project" value="InterPro"/>
</dbReference>
<dbReference type="SMART" id="SM00906">
    <property type="entry name" value="Fungal_trans"/>
    <property type="match status" value="1"/>
</dbReference>
<keyword evidence="8" id="KW-1185">Reference proteome</keyword>
<dbReference type="CDD" id="cd00067">
    <property type="entry name" value="GAL4"/>
    <property type="match status" value="1"/>
</dbReference>
<dbReference type="GO" id="GO:0000981">
    <property type="term" value="F:DNA-binding transcription factor activity, RNA polymerase II-specific"/>
    <property type="evidence" value="ECO:0007669"/>
    <property type="project" value="InterPro"/>
</dbReference>
<dbReference type="GO" id="GO:0008270">
    <property type="term" value="F:zinc ion binding"/>
    <property type="evidence" value="ECO:0007669"/>
    <property type="project" value="InterPro"/>
</dbReference>
<organism evidence="7 8">
    <name type="scientific">Scheffersomyces stipitis (strain ATCC 58785 / CBS 6054 / NBRC 10063 / NRRL Y-11545)</name>
    <name type="common">Yeast</name>
    <name type="synonym">Pichia stipitis</name>
    <dbReference type="NCBI Taxonomy" id="322104"/>
    <lineage>
        <taxon>Eukaryota</taxon>
        <taxon>Fungi</taxon>
        <taxon>Dikarya</taxon>
        <taxon>Ascomycota</taxon>
        <taxon>Saccharomycotina</taxon>
        <taxon>Pichiomycetes</taxon>
        <taxon>Debaryomycetaceae</taxon>
        <taxon>Scheffersomyces</taxon>
    </lineage>
</organism>
<dbReference type="GO" id="GO:0003677">
    <property type="term" value="F:DNA binding"/>
    <property type="evidence" value="ECO:0007669"/>
    <property type="project" value="InterPro"/>
</dbReference>
<evidence type="ECO:0000313" key="7">
    <source>
        <dbReference type="EMBL" id="EAZ63935.2"/>
    </source>
</evidence>
<evidence type="ECO:0000313" key="8">
    <source>
        <dbReference type="Proteomes" id="UP000002258"/>
    </source>
</evidence>
<evidence type="ECO:0000256" key="3">
    <source>
        <dbReference type="ARBA" id="ARBA00023163"/>
    </source>
</evidence>
<dbReference type="OMA" id="IHRKDAN"/>
<comment type="caution">
    <text evidence="7">The sequence shown here is derived from an EMBL/GenBank/DDBJ whole genome shotgun (WGS) entry which is preliminary data.</text>
</comment>
<dbReference type="EMBL" id="AAVQ01000001">
    <property type="protein sequence ID" value="EAZ63935.2"/>
    <property type="molecule type" value="Genomic_DNA"/>
</dbReference>
<reference evidence="7 8" key="1">
    <citation type="journal article" date="2007" name="Nat. Biotechnol.">
        <title>Genome sequence of the lignocellulose-bioconverting and xylose-fermenting yeast Pichia stipitis.</title>
        <authorList>
            <person name="Jeffries T.W."/>
            <person name="Grigoriev I.V."/>
            <person name="Grimwood J."/>
            <person name="Laplaza J.M."/>
            <person name="Aerts A."/>
            <person name="Salamov A."/>
            <person name="Schmutz J."/>
            <person name="Lindquist E."/>
            <person name="Dehal P."/>
            <person name="Shapiro H."/>
            <person name="Jin Y.S."/>
            <person name="Passoth V."/>
            <person name="Richardson P.M."/>
        </authorList>
    </citation>
    <scope>NUCLEOTIDE SEQUENCE [LARGE SCALE GENOMIC DNA]</scope>
    <source>
        <strain evidence="8">ATCC 58785 / CBS 6054 / NBRC 10063 / NRRL Y-11545</strain>
    </source>
</reference>
<dbReference type="InterPro" id="IPR007219">
    <property type="entry name" value="XnlR_reg_dom"/>
</dbReference>
<evidence type="ECO:0000256" key="2">
    <source>
        <dbReference type="ARBA" id="ARBA00023015"/>
    </source>
</evidence>
<feature type="compositionally biased region" description="Acidic residues" evidence="5">
    <location>
        <begin position="143"/>
        <end position="153"/>
    </location>
</feature>
<protein>
    <submittedName>
        <fullName evidence="7">Zinc finger transcription factor of the Zn(2)-Cys(6) binuclear cluster domain type</fullName>
    </submittedName>
</protein>
<keyword evidence="4" id="KW-0539">Nucleus</keyword>
<feature type="region of interest" description="Disordered" evidence="5">
    <location>
        <begin position="137"/>
        <end position="172"/>
    </location>
</feature>
<evidence type="ECO:0000256" key="1">
    <source>
        <dbReference type="ARBA" id="ARBA00022723"/>
    </source>
</evidence>
<dbReference type="HOGENOM" id="CLU_007695_0_0_1"/>
<name>A3GGI0_PICST</name>
<gene>
    <name evidence="7" type="primary">FST12</name>
    <name evidence="7" type="ORF">PICST_85839</name>
</gene>
<dbReference type="PROSITE" id="PS50048">
    <property type="entry name" value="ZN2_CY6_FUNGAL_2"/>
    <property type="match status" value="1"/>
</dbReference>
<evidence type="ECO:0000259" key="6">
    <source>
        <dbReference type="PROSITE" id="PS50048"/>
    </source>
</evidence>
<dbReference type="KEGG" id="pic:PICST_85839"/>
<proteinExistence type="predicted"/>
<dbReference type="Pfam" id="PF04082">
    <property type="entry name" value="Fungal_trans"/>
    <property type="match status" value="1"/>
</dbReference>
<evidence type="ECO:0000256" key="5">
    <source>
        <dbReference type="SAM" id="MobiDB-lite"/>
    </source>
</evidence>
<dbReference type="InParanoid" id="A3GGI0"/>
<dbReference type="SUPFAM" id="SSF57701">
    <property type="entry name" value="Zn2/Cys6 DNA-binding domain"/>
    <property type="match status" value="1"/>
</dbReference>
<dbReference type="InterPro" id="IPR001138">
    <property type="entry name" value="Zn2Cys6_DnaBD"/>
</dbReference>